<comment type="caution">
    <text evidence="2">The sequence shown here is derived from an EMBL/GenBank/DDBJ whole genome shotgun (WGS) entry which is preliminary data.</text>
</comment>
<dbReference type="GO" id="GO:0015074">
    <property type="term" value="P:DNA integration"/>
    <property type="evidence" value="ECO:0007669"/>
    <property type="project" value="InterPro"/>
</dbReference>
<dbReference type="Gene3D" id="3.30.420.10">
    <property type="entry name" value="Ribonuclease H-like superfamily/Ribonuclease H"/>
    <property type="match status" value="1"/>
</dbReference>
<dbReference type="EMBL" id="JAGQDE010000014">
    <property type="protein sequence ID" value="MBQ0960429.1"/>
    <property type="molecule type" value="Genomic_DNA"/>
</dbReference>
<dbReference type="Pfam" id="PF13683">
    <property type="entry name" value="rve_3"/>
    <property type="match status" value="1"/>
</dbReference>
<dbReference type="InterPro" id="IPR012337">
    <property type="entry name" value="RNaseH-like_sf"/>
</dbReference>
<evidence type="ECO:0000313" key="3">
    <source>
        <dbReference type="Proteomes" id="UP000678374"/>
    </source>
</evidence>
<dbReference type="PROSITE" id="PS50994">
    <property type="entry name" value="INTEGRASE"/>
    <property type="match status" value="1"/>
</dbReference>
<dbReference type="PANTHER" id="PTHR47515:SF1">
    <property type="entry name" value="BLR2054 PROTEIN"/>
    <property type="match status" value="1"/>
</dbReference>
<evidence type="ECO:0000259" key="1">
    <source>
        <dbReference type="PROSITE" id="PS50994"/>
    </source>
</evidence>
<feature type="domain" description="Integrase catalytic" evidence="1">
    <location>
        <begin position="193"/>
        <end position="360"/>
    </location>
</feature>
<sequence>MRKSKFTEEQIIGFLKQAEAGMAVAEICRKGGFSDATFYKWRAKFGGMDVSEARRLRELEAENAKLKHLLAEAHLDLHALKSVLGGKKVAPQARREMIARLVQEHQLSERRACRLVGLSRDSYRHPPVPSVQTQALKDKIVEIAHVRRRFGYRRVHDLLRGEFPGVNHKRVYRLYSAANLAVRERKKVKRPAMERTPLNIAQHINEVWSMDFVSDSLTNGRRIKCLTVADDFSHECVVIAVDYGISGLYVTRLLDQAARFRGYPAAVRTDNGPEFTSRAFIAWTQEHHIRHILIEPGWPMQNGYIESFNGKFRDECLNEHWFQTLHQARTEIANWQRDYNEVRPHSSIGRIPPARFAEQRRRHAGDAARHLTPTEIH</sequence>
<dbReference type="GO" id="GO:0004803">
    <property type="term" value="F:transposase activity"/>
    <property type="evidence" value="ECO:0007669"/>
    <property type="project" value="InterPro"/>
</dbReference>
<dbReference type="SUPFAM" id="SSF53098">
    <property type="entry name" value="Ribonuclease H-like"/>
    <property type="match status" value="1"/>
</dbReference>
<dbReference type="PANTHER" id="PTHR47515">
    <property type="entry name" value="LOW CALCIUM RESPONSE LOCUS PROTEIN T"/>
    <property type="match status" value="1"/>
</dbReference>
<proteinExistence type="predicted"/>
<dbReference type="InterPro" id="IPR048020">
    <property type="entry name" value="Transpos_IS3"/>
</dbReference>
<accession>A0A940YJ40</accession>
<dbReference type="InterPro" id="IPR036397">
    <property type="entry name" value="RNaseH_sf"/>
</dbReference>
<evidence type="ECO:0000313" key="2">
    <source>
        <dbReference type="EMBL" id="MBQ0960429.1"/>
    </source>
</evidence>
<organism evidence="2 3">
    <name type="scientific">Ideonella aquatica</name>
    <dbReference type="NCBI Taxonomy" id="2824119"/>
    <lineage>
        <taxon>Bacteria</taxon>
        <taxon>Pseudomonadati</taxon>
        <taxon>Pseudomonadota</taxon>
        <taxon>Betaproteobacteria</taxon>
        <taxon>Burkholderiales</taxon>
        <taxon>Sphaerotilaceae</taxon>
        <taxon>Ideonella</taxon>
    </lineage>
</organism>
<dbReference type="InterPro" id="IPR009057">
    <property type="entry name" value="Homeodomain-like_sf"/>
</dbReference>
<keyword evidence="3" id="KW-1185">Reference proteome</keyword>
<dbReference type="Pfam" id="PF13276">
    <property type="entry name" value="HTH_21"/>
    <property type="match status" value="1"/>
</dbReference>
<dbReference type="SUPFAM" id="SSF46689">
    <property type="entry name" value="Homeodomain-like"/>
    <property type="match status" value="1"/>
</dbReference>
<gene>
    <name evidence="2" type="ORF">KAK06_15865</name>
</gene>
<dbReference type="InterPro" id="IPR002514">
    <property type="entry name" value="Transposase_8"/>
</dbReference>
<dbReference type="Proteomes" id="UP000678374">
    <property type="component" value="Unassembled WGS sequence"/>
</dbReference>
<name>A0A940YJ40_9BURK</name>
<reference evidence="2" key="1">
    <citation type="submission" date="2021-04" db="EMBL/GenBank/DDBJ databases">
        <title>The genome sequence of Ideonella sp. 4Y11.</title>
        <authorList>
            <person name="Liu Y."/>
        </authorList>
    </citation>
    <scope>NUCLEOTIDE SEQUENCE</scope>
    <source>
        <strain evidence="2">4Y11</strain>
    </source>
</reference>
<dbReference type="InterPro" id="IPR025948">
    <property type="entry name" value="HTH-like_dom"/>
</dbReference>
<dbReference type="AlphaFoldDB" id="A0A940YJ40"/>
<dbReference type="GO" id="GO:0006313">
    <property type="term" value="P:DNA transposition"/>
    <property type="evidence" value="ECO:0007669"/>
    <property type="project" value="InterPro"/>
</dbReference>
<dbReference type="GO" id="GO:0003677">
    <property type="term" value="F:DNA binding"/>
    <property type="evidence" value="ECO:0007669"/>
    <property type="project" value="InterPro"/>
</dbReference>
<dbReference type="NCBIfam" id="NF033516">
    <property type="entry name" value="transpos_IS3"/>
    <property type="match status" value="1"/>
</dbReference>
<protein>
    <submittedName>
        <fullName evidence="2">IS3 family transposase</fullName>
    </submittedName>
</protein>
<dbReference type="Pfam" id="PF01527">
    <property type="entry name" value="HTH_Tnp_1"/>
    <property type="match status" value="1"/>
</dbReference>
<dbReference type="InterPro" id="IPR001584">
    <property type="entry name" value="Integrase_cat-core"/>
</dbReference>